<dbReference type="EMBL" id="JAHAKR010000764">
    <property type="protein sequence ID" value="MBS5831381.1"/>
    <property type="molecule type" value="Genomic_DNA"/>
</dbReference>
<accession>A0A9E1FC48</accession>
<proteinExistence type="predicted"/>
<feature type="non-terminal residue" evidence="2">
    <location>
        <position position="346"/>
    </location>
</feature>
<evidence type="ECO:0000313" key="3">
    <source>
        <dbReference type="Proteomes" id="UP000824019"/>
    </source>
</evidence>
<dbReference type="InterPro" id="IPR029061">
    <property type="entry name" value="THDP-binding"/>
</dbReference>
<dbReference type="InterPro" id="IPR011766">
    <property type="entry name" value="TPP_enzyme_TPP-bd"/>
</dbReference>
<sequence>GETPYITLITRLFGERMIVANATGCSSIYGGSAPSTPYTTNDDGKGVAWANSLFEDNAEFGMGMNVAIETMRHRIEDIMRNNIDSVPNALSALYNDWINFRNDGVKTQEITKNLLPILEQNLSAPGVKEILELKKFLVKKSQWIIGGDGWAYDIGFGGLDHVLASGENVNVLVLDTEVYSNTGGQSSKSSRAGSIAQFTASGKPAQKKDLGYIAMTYGNIFVAQINSNASQANVIKAIAAAEAYDGPSLIIAYSPCIAHGIKGGLSQSGGQGELATKCGYWPTYLYDPRLLKEGQNPLKITSKEPDWSLYEEFLLNEVRYNSLKKTNPEHADELLAKNKADAQRRY</sequence>
<evidence type="ECO:0000259" key="1">
    <source>
        <dbReference type="Pfam" id="PF02775"/>
    </source>
</evidence>
<gene>
    <name evidence="2" type="ORF">KIC69_11260</name>
</gene>
<reference evidence="2" key="1">
    <citation type="submission" date="2021-02" db="EMBL/GenBank/DDBJ databases">
        <title>Infant gut strain persistence is associated with maternal origin, phylogeny, and functional potential including surface adhesion and iron acquisition.</title>
        <authorList>
            <person name="Lou Y.C."/>
        </authorList>
    </citation>
    <scope>NUCLEOTIDE SEQUENCE</scope>
    <source>
        <strain evidence="2">L3_101_000G1_dasL3_101_000G1_concoct_7_sub</strain>
    </source>
</reference>
<dbReference type="Pfam" id="PF02775">
    <property type="entry name" value="TPP_enzyme_C"/>
    <property type="match status" value="1"/>
</dbReference>
<dbReference type="GO" id="GO:0003824">
    <property type="term" value="F:catalytic activity"/>
    <property type="evidence" value="ECO:0007669"/>
    <property type="project" value="InterPro"/>
</dbReference>
<comment type="caution">
    <text evidence="2">The sequence shown here is derived from an EMBL/GenBank/DDBJ whole genome shotgun (WGS) entry which is preliminary data.</text>
</comment>
<dbReference type="GO" id="GO:0030976">
    <property type="term" value="F:thiamine pyrophosphate binding"/>
    <property type="evidence" value="ECO:0007669"/>
    <property type="project" value="InterPro"/>
</dbReference>
<dbReference type="AlphaFoldDB" id="A0A9E1FC48"/>
<name>A0A9E1FC48_9BACT</name>
<dbReference type="PANTHER" id="PTHR32154">
    <property type="entry name" value="PYRUVATE-FLAVODOXIN OXIDOREDUCTASE-RELATED"/>
    <property type="match status" value="1"/>
</dbReference>
<dbReference type="GO" id="GO:0006979">
    <property type="term" value="P:response to oxidative stress"/>
    <property type="evidence" value="ECO:0007669"/>
    <property type="project" value="TreeGrafter"/>
</dbReference>
<protein>
    <submittedName>
        <fullName evidence="2">Pyruvate:ferredoxin (Flavodoxin) oxidoreductase</fullName>
    </submittedName>
</protein>
<dbReference type="Gene3D" id="3.40.50.970">
    <property type="match status" value="1"/>
</dbReference>
<organism evidence="2 3">
    <name type="scientific">Campylobacter concisus</name>
    <dbReference type="NCBI Taxonomy" id="199"/>
    <lineage>
        <taxon>Bacteria</taxon>
        <taxon>Pseudomonadati</taxon>
        <taxon>Campylobacterota</taxon>
        <taxon>Epsilonproteobacteria</taxon>
        <taxon>Campylobacterales</taxon>
        <taxon>Campylobacteraceae</taxon>
        <taxon>Campylobacter</taxon>
    </lineage>
</organism>
<evidence type="ECO:0000313" key="2">
    <source>
        <dbReference type="EMBL" id="MBS5831381.1"/>
    </source>
</evidence>
<dbReference type="SUPFAM" id="SSF52518">
    <property type="entry name" value="Thiamin diphosphate-binding fold (THDP-binding)"/>
    <property type="match status" value="1"/>
</dbReference>
<dbReference type="PANTHER" id="PTHR32154:SF0">
    <property type="entry name" value="PYRUVATE-FLAVODOXIN OXIDOREDUCTASE-RELATED"/>
    <property type="match status" value="1"/>
</dbReference>
<dbReference type="Proteomes" id="UP000824019">
    <property type="component" value="Unassembled WGS sequence"/>
</dbReference>
<keyword evidence="2" id="KW-0670">Pyruvate</keyword>
<dbReference type="GO" id="GO:0044281">
    <property type="term" value="P:small molecule metabolic process"/>
    <property type="evidence" value="ECO:0007669"/>
    <property type="project" value="UniProtKB-ARBA"/>
</dbReference>
<feature type="non-terminal residue" evidence="2">
    <location>
        <position position="1"/>
    </location>
</feature>
<dbReference type="InterPro" id="IPR050722">
    <property type="entry name" value="Pyruvate:ferred/Flavod_OxRd"/>
</dbReference>
<dbReference type="CDD" id="cd03377">
    <property type="entry name" value="TPP_PFOR_PNO"/>
    <property type="match status" value="1"/>
</dbReference>
<feature type="domain" description="Thiamine pyrophosphate enzyme TPP-binding" evidence="1">
    <location>
        <begin position="140"/>
        <end position="251"/>
    </location>
</feature>